<dbReference type="GO" id="GO:0008270">
    <property type="term" value="F:zinc ion binding"/>
    <property type="evidence" value="ECO:0007669"/>
    <property type="project" value="InterPro"/>
</dbReference>
<dbReference type="PANTHER" id="PTHR46910:SF5">
    <property type="entry name" value="ZN(II)2CYS6 TRANSCRIPTION FACTOR (EUROFUNG)"/>
    <property type="match status" value="1"/>
</dbReference>
<dbReference type="InterPro" id="IPR050987">
    <property type="entry name" value="AtrR-like"/>
</dbReference>
<dbReference type="GO" id="GO:0000981">
    <property type="term" value="F:DNA-binding transcription factor activity, RNA polymerase II-specific"/>
    <property type="evidence" value="ECO:0007669"/>
    <property type="project" value="InterPro"/>
</dbReference>
<evidence type="ECO:0000259" key="7">
    <source>
        <dbReference type="PROSITE" id="PS50048"/>
    </source>
</evidence>
<dbReference type="CDD" id="cd12148">
    <property type="entry name" value="fungal_TF_MHR"/>
    <property type="match status" value="1"/>
</dbReference>
<dbReference type="Proteomes" id="UP000234585">
    <property type="component" value="Unassembled WGS sequence"/>
</dbReference>
<evidence type="ECO:0000256" key="2">
    <source>
        <dbReference type="ARBA" id="ARBA00023015"/>
    </source>
</evidence>
<dbReference type="PROSITE" id="PS00463">
    <property type="entry name" value="ZN2_CY6_FUNGAL_1"/>
    <property type="match status" value="1"/>
</dbReference>
<dbReference type="SMART" id="SM00906">
    <property type="entry name" value="Fungal_trans"/>
    <property type="match status" value="1"/>
</dbReference>
<dbReference type="STRING" id="41067.A0A2I2FNU7"/>
<feature type="compositionally biased region" description="Polar residues" evidence="6">
    <location>
        <begin position="666"/>
        <end position="681"/>
    </location>
</feature>
<dbReference type="CDD" id="cd00067">
    <property type="entry name" value="GAL4"/>
    <property type="match status" value="1"/>
</dbReference>
<dbReference type="Gene3D" id="4.10.240.10">
    <property type="entry name" value="Zn(2)-C6 fungal-type DNA-binding domain"/>
    <property type="match status" value="1"/>
</dbReference>
<dbReference type="GeneID" id="36525768"/>
<keyword evidence="3" id="KW-0238">DNA-binding</keyword>
<dbReference type="InterPro" id="IPR001138">
    <property type="entry name" value="Zn2Cys6_DnaBD"/>
</dbReference>
<feature type="region of interest" description="Disordered" evidence="6">
    <location>
        <begin position="1"/>
        <end position="20"/>
    </location>
</feature>
<dbReference type="GO" id="GO:0006351">
    <property type="term" value="P:DNA-templated transcription"/>
    <property type="evidence" value="ECO:0007669"/>
    <property type="project" value="InterPro"/>
</dbReference>
<dbReference type="InterPro" id="IPR007219">
    <property type="entry name" value="XnlR_reg_dom"/>
</dbReference>
<keyword evidence="4" id="KW-0804">Transcription</keyword>
<name>A0A2I2FNU7_ASPCN</name>
<evidence type="ECO:0000256" key="4">
    <source>
        <dbReference type="ARBA" id="ARBA00023163"/>
    </source>
</evidence>
<evidence type="ECO:0000313" key="8">
    <source>
        <dbReference type="EMBL" id="PLB42292.1"/>
    </source>
</evidence>
<dbReference type="AlphaFoldDB" id="A0A2I2FNU7"/>
<protein>
    <submittedName>
        <fullName evidence="8">Fungal-specific transcription factor domain protein</fullName>
    </submittedName>
</protein>
<dbReference type="Pfam" id="PF04082">
    <property type="entry name" value="Fungal_trans"/>
    <property type="match status" value="1"/>
</dbReference>
<evidence type="ECO:0000256" key="6">
    <source>
        <dbReference type="SAM" id="MobiDB-lite"/>
    </source>
</evidence>
<sequence>MSSPDMEAEGPETDSRESLNRRACDQCRLRKIRCDKRSPCSNCRSSNIVCRSTGAGRKPREQRQRVLISSQYERKIDLIEKRLGNIEKILHELKAGASTMTTEPCFQPTPTSNQMSPSAAGPVSNATTTLGQHEMVPAFEGNSSLSAHSAYASEFLESAVFRSALQMSTPKIGAALATLKKMVNMQDNQVPSSLREARFPSQKVGSSPELRELAMPPSQVVLSILRRLKEHPSSTINGLCPFVSSERLVEACREVYFATEDYSQSTFIVVNGCLYYLFEEFTYYGGEHEMTDAYSNYSQICRTNLEIALARMSLLMPVRDESIEALALGTIYAIEISKPSFAFTLSSTAARLCQALGYHRSSSMEHDTKSIKEKKLRLFWSVYCLDKPLALRLGRASTIQDYDISLPWTIELEGIAEPWGRVYQLWIKLARIQGQIYEQLYSPAALCQAESERASHARHLVAETQWTVMEPFAELNGNLTNVSAMDRMYLKTDEVTRQSIVTLIYRAIPPPVGSQSTFLQECIDTARSTLECHHNCMDMLKESTEHTKCSYFHWTILFSPFVPFIVLFCHTIEVSSRTDLHRLEEFVTSLEPHRGSSEAIDKMHRLCQVLSSVARLYLEAKAQARTQESDAMASVGQEFDTYLSALGLAPVPMEDGEATGPMPEASASSPPDTVPPSTLGNWYSGNQHMVGLLEEDLSLFDPSAWS</sequence>
<dbReference type="EMBL" id="KZ559118">
    <property type="protein sequence ID" value="PLB42292.1"/>
    <property type="molecule type" value="Genomic_DNA"/>
</dbReference>
<reference evidence="8 9" key="1">
    <citation type="submission" date="2017-12" db="EMBL/GenBank/DDBJ databases">
        <authorList>
            <consortium name="DOE Joint Genome Institute"/>
            <person name="Haridas S."/>
            <person name="Kjaerbolling I."/>
            <person name="Vesth T.C."/>
            <person name="Frisvad J.C."/>
            <person name="Nybo J.L."/>
            <person name="Theobald S."/>
            <person name="Kuo A."/>
            <person name="Bowyer P."/>
            <person name="Matsuda Y."/>
            <person name="Mondo S."/>
            <person name="Lyhne E.K."/>
            <person name="Kogle M.E."/>
            <person name="Clum A."/>
            <person name="Lipzen A."/>
            <person name="Salamov A."/>
            <person name="Ngan C.Y."/>
            <person name="Daum C."/>
            <person name="Chiniquy J."/>
            <person name="Barry K."/>
            <person name="LaButti K."/>
            <person name="Simmons B.A."/>
            <person name="Magnuson J.K."/>
            <person name="Mortensen U.H."/>
            <person name="Larsen T.O."/>
            <person name="Grigoriev I.V."/>
            <person name="Baker S.E."/>
            <person name="Andersen M.R."/>
            <person name="Nordberg H.P."/>
            <person name="Cantor M.N."/>
            <person name="Hua S.X."/>
        </authorList>
    </citation>
    <scope>NUCLEOTIDE SEQUENCE [LARGE SCALE GENOMIC DNA]</scope>
    <source>
        <strain evidence="8 9">CBS 102.13</strain>
    </source>
</reference>
<proteinExistence type="predicted"/>
<dbReference type="RefSeq" id="XP_024676304.1">
    <property type="nucleotide sequence ID" value="XM_024818608.1"/>
</dbReference>
<organism evidence="8 9">
    <name type="scientific">Aspergillus candidus</name>
    <dbReference type="NCBI Taxonomy" id="41067"/>
    <lineage>
        <taxon>Eukaryota</taxon>
        <taxon>Fungi</taxon>
        <taxon>Dikarya</taxon>
        <taxon>Ascomycota</taxon>
        <taxon>Pezizomycotina</taxon>
        <taxon>Eurotiomycetes</taxon>
        <taxon>Eurotiomycetidae</taxon>
        <taxon>Eurotiales</taxon>
        <taxon>Aspergillaceae</taxon>
        <taxon>Aspergillus</taxon>
        <taxon>Aspergillus subgen. Circumdati</taxon>
    </lineage>
</organism>
<keyword evidence="2" id="KW-0805">Transcription regulation</keyword>
<gene>
    <name evidence="8" type="ORF">BDW47DRAFT_26666</name>
</gene>
<dbReference type="GO" id="GO:0009893">
    <property type="term" value="P:positive regulation of metabolic process"/>
    <property type="evidence" value="ECO:0007669"/>
    <property type="project" value="UniProtKB-ARBA"/>
</dbReference>
<keyword evidence="1" id="KW-0479">Metal-binding</keyword>
<dbReference type="SMART" id="SM00066">
    <property type="entry name" value="GAL4"/>
    <property type="match status" value="1"/>
</dbReference>
<keyword evidence="9" id="KW-1185">Reference proteome</keyword>
<keyword evidence="5" id="KW-0539">Nucleus</keyword>
<dbReference type="PROSITE" id="PS50048">
    <property type="entry name" value="ZN2_CY6_FUNGAL_2"/>
    <property type="match status" value="1"/>
</dbReference>
<dbReference type="GO" id="GO:0003677">
    <property type="term" value="F:DNA binding"/>
    <property type="evidence" value="ECO:0007669"/>
    <property type="project" value="UniProtKB-KW"/>
</dbReference>
<evidence type="ECO:0000256" key="5">
    <source>
        <dbReference type="ARBA" id="ARBA00023242"/>
    </source>
</evidence>
<evidence type="ECO:0000313" key="9">
    <source>
        <dbReference type="Proteomes" id="UP000234585"/>
    </source>
</evidence>
<accession>A0A2I2FNU7</accession>
<dbReference type="Pfam" id="PF00172">
    <property type="entry name" value="Zn_clus"/>
    <property type="match status" value="1"/>
</dbReference>
<dbReference type="OrthoDB" id="103819at2759"/>
<evidence type="ECO:0000256" key="1">
    <source>
        <dbReference type="ARBA" id="ARBA00022723"/>
    </source>
</evidence>
<feature type="region of interest" description="Disordered" evidence="6">
    <location>
        <begin position="653"/>
        <end position="681"/>
    </location>
</feature>
<feature type="domain" description="Zn(2)-C6 fungal-type" evidence="7">
    <location>
        <begin position="23"/>
        <end position="52"/>
    </location>
</feature>
<feature type="compositionally biased region" description="Acidic residues" evidence="6">
    <location>
        <begin position="1"/>
        <end position="12"/>
    </location>
</feature>
<evidence type="ECO:0000256" key="3">
    <source>
        <dbReference type="ARBA" id="ARBA00023125"/>
    </source>
</evidence>
<dbReference type="InterPro" id="IPR036864">
    <property type="entry name" value="Zn2-C6_fun-type_DNA-bd_sf"/>
</dbReference>
<dbReference type="SUPFAM" id="SSF57701">
    <property type="entry name" value="Zn2/Cys6 DNA-binding domain"/>
    <property type="match status" value="1"/>
</dbReference>
<dbReference type="PANTHER" id="PTHR46910">
    <property type="entry name" value="TRANSCRIPTION FACTOR PDR1"/>
    <property type="match status" value="1"/>
</dbReference>